<protein>
    <submittedName>
        <fullName evidence="1">Uncharacterized protein</fullName>
    </submittedName>
</protein>
<evidence type="ECO:0000313" key="2">
    <source>
        <dbReference type="Proteomes" id="UP000146149"/>
    </source>
</evidence>
<dbReference type="RefSeq" id="YP_009046564.1">
    <property type="nucleotide sequence ID" value="NC_024450.1"/>
</dbReference>
<dbReference type="EMBL" id="KJ668231">
    <property type="protein sequence ID" value="AID52770.1"/>
    <property type="molecule type" value="Genomic_DNA"/>
</dbReference>
<organism evidence="1 2">
    <name type="scientific">Falconid herpesvirus 1</name>
    <dbReference type="NCBI Taxonomy" id="1510155"/>
    <lineage>
        <taxon>Viruses</taxon>
        <taxon>Duplodnaviria</taxon>
        <taxon>Heunggongvirae</taxon>
        <taxon>Peploviricota</taxon>
        <taxon>Herviviricetes</taxon>
        <taxon>Herpesvirales</taxon>
        <taxon>Orthoherpesviridae</taxon>
        <taxon>Alphaherpesvirinae</taxon>
        <taxon>Mardivirus</taxon>
        <taxon>Mardivirus columbidalpha1</taxon>
    </lineage>
</organism>
<proteinExistence type="predicted"/>
<reference evidence="1 2" key="1">
    <citation type="journal article" date="2014" name="Virus Res.">
        <title>Molecular characterization of the complete genome of falconid herpesvirus strain S-18.</title>
        <authorList>
            <person name="Spatz S.J."/>
            <person name="Volkening J.D."/>
            <person name="Ross T.A."/>
        </authorList>
    </citation>
    <scope>NUCLEOTIDE SEQUENCE [LARGE SCALE GENOMIC DNA]</scope>
    <source>
        <strain evidence="1">S-18</strain>
    </source>
</reference>
<evidence type="ECO:0000313" key="1">
    <source>
        <dbReference type="EMBL" id="AID52770.1"/>
    </source>
</evidence>
<sequence>MIYWPTTPRRGFEPRSPVRQTGILTTILTRILVHAECIFLPIRRQTGIRSQKTRWDRNICARSLAGSRGGPLLWQSSRFGNRACSGKAPGPIRLAALWRRSRLGSLSGLAGSQRWQSSQTVSAKKGLASVPDRTGFGFWQASRERGSLCPSVL</sequence>
<accession>A0A068ES53</accession>
<dbReference type="GeneID" id="19738368"/>
<dbReference type="Proteomes" id="UP000146149">
    <property type="component" value="Segment"/>
</dbReference>
<gene>
    <name evidence="1" type="ORF">FaHV1S18_080</name>
</gene>
<name>A0A068ES53_9ALPH</name>
<dbReference type="KEGG" id="vg:19738368"/>